<dbReference type="Proteomes" id="UP001497497">
    <property type="component" value="Unassembled WGS sequence"/>
</dbReference>
<keyword evidence="2 6" id="KW-0812">Transmembrane</keyword>
<evidence type="ECO:0000313" key="10">
    <source>
        <dbReference type="Proteomes" id="UP001497497"/>
    </source>
</evidence>
<feature type="transmembrane region" description="Helical" evidence="6">
    <location>
        <begin position="308"/>
        <end position="325"/>
    </location>
</feature>
<feature type="compositionally biased region" description="Polar residues" evidence="7">
    <location>
        <begin position="59"/>
        <end position="71"/>
    </location>
</feature>
<keyword evidence="10" id="KW-1185">Reference proteome</keyword>
<dbReference type="AlphaFoldDB" id="A0AAV2H0D7"/>
<reference evidence="9 10" key="1">
    <citation type="submission" date="2024-04" db="EMBL/GenBank/DDBJ databases">
        <authorList>
            <consortium name="Genoscope - CEA"/>
            <person name="William W."/>
        </authorList>
    </citation>
    <scope>NUCLEOTIDE SEQUENCE [LARGE SCALE GENOMIC DNA]</scope>
</reference>
<evidence type="ECO:0000256" key="2">
    <source>
        <dbReference type="ARBA" id="ARBA00022692"/>
    </source>
</evidence>
<evidence type="ECO:0000256" key="4">
    <source>
        <dbReference type="ARBA" id="ARBA00022989"/>
    </source>
</evidence>
<feature type="compositionally biased region" description="Acidic residues" evidence="7">
    <location>
        <begin position="37"/>
        <end position="46"/>
    </location>
</feature>
<dbReference type="PANTHER" id="PTHR45799">
    <property type="entry name" value="RETICULON-LIKE PROTEIN"/>
    <property type="match status" value="1"/>
</dbReference>
<dbReference type="Pfam" id="PF02453">
    <property type="entry name" value="Reticulon"/>
    <property type="match status" value="1"/>
</dbReference>
<keyword evidence="3 6" id="KW-0256">Endoplasmic reticulum</keyword>
<dbReference type="PANTHER" id="PTHR45799:SF2">
    <property type="entry name" value="RETICULON-LIKE PROTEIN"/>
    <property type="match status" value="1"/>
</dbReference>
<feature type="compositionally biased region" description="Basic and acidic residues" evidence="7">
    <location>
        <begin position="185"/>
        <end position="195"/>
    </location>
</feature>
<gene>
    <name evidence="9" type="ORF">GSLYS_00001304001</name>
</gene>
<evidence type="ECO:0000256" key="3">
    <source>
        <dbReference type="ARBA" id="ARBA00022824"/>
    </source>
</evidence>
<keyword evidence="5 6" id="KW-0472">Membrane</keyword>
<dbReference type="GO" id="GO:0005789">
    <property type="term" value="C:endoplasmic reticulum membrane"/>
    <property type="evidence" value="ECO:0007669"/>
    <property type="project" value="UniProtKB-SubCell"/>
</dbReference>
<dbReference type="GO" id="GO:0030424">
    <property type="term" value="C:axon"/>
    <property type="evidence" value="ECO:0007669"/>
    <property type="project" value="TreeGrafter"/>
</dbReference>
<comment type="caution">
    <text evidence="9">The sequence shown here is derived from an EMBL/GenBank/DDBJ whole genome shotgun (WGS) entry which is preliminary data.</text>
</comment>
<feature type="region of interest" description="Disordered" evidence="7">
    <location>
        <begin position="1"/>
        <end position="77"/>
    </location>
</feature>
<name>A0AAV2H0D7_LYMST</name>
<feature type="compositionally biased region" description="Low complexity" evidence="7">
    <location>
        <begin position="196"/>
        <end position="207"/>
    </location>
</feature>
<dbReference type="InterPro" id="IPR003388">
    <property type="entry name" value="Reticulon"/>
</dbReference>
<protein>
    <recommendedName>
        <fullName evidence="6">Reticulon-like protein</fullName>
    </recommendedName>
</protein>
<keyword evidence="4 6" id="KW-1133">Transmembrane helix</keyword>
<sequence>MADTNPEDLYDSHPESSGYPNDDFEKLDPPGSGFDQDNGEDEDADDQNVVGSSGAYDFDSNQDAKISTTTDIAGEDEAEEDRYAIGASEAEAYAHSHDEPLNDLINFGLVDDINQINDDEIEDDHYQVQPSAPVPDSNESFNDNPTDPDFLTTLATSAPPSSHYPESFPTSSSKQRPFDAFDDFIEPKRESKPVKSTEQSSEETSSSKGDLKNEIVSDISADDVILRPPKNRSHFQRTAIYRSFRSLGTWLKGVDPREPKDASPVAANSPTFFQDLIYWRDVKKTGIVFGTLLMILVSLAVFSLLSVIAYLSLAVLTVTFSFVVYKKIMGAVQKSSEGHPFKTILELDIELSEQKLKSVIQSILKNVNSLTNELRRLFLIEDIVDSIKFGLLLWALTYIGSWFSGMFLIVLGLVLLFTLPKVYETYKVQIDNYFGLAKAQVNNVLNIIQSKLPFLKKKDKAQ</sequence>
<evidence type="ECO:0000313" key="9">
    <source>
        <dbReference type="EMBL" id="CAL1527127.1"/>
    </source>
</evidence>
<dbReference type="Gene3D" id="1.20.5.2480">
    <property type="match status" value="1"/>
</dbReference>
<feature type="transmembrane region" description="Helical" evidence="6">
    <location>
        <begin position="391"/>
        <end position="417"/>
    </location>
</feature>
<evidence type="ECO:0000256" key="7">
    <source>
        <dbReference type="SAM" id="MobiDB-lite"/>
    </source>
</evidence>
<feature type="region of interest" description="Disordered" evidence="7">
    <location>
        <begin position="116"/>
        <end position="213"/>
    </location>
</feature>
<evidence type="ECO:0000256" key="6">
    <source>
        <dbReference type="RuleBase" id="RU363132"/>
    </source>
</evidence>
<feature type="domain" description="Reticulon" evidence="8">
    <location>
        <begin position="273"/>
        <end position="462"/>
    </location>
</feature>
<feature type="transmembrane region" description="Helical" evidence="6">
    <location>
        <begin position="285"/>
        <end position="302"/>
    </location>
</feature>
<organism evidence="9 10">
    <name type="scientific">Lymnaea stagnalis</name>
    <name type="common">Great pond snail</name>
    <name type="synonym">Helix stagnalis</name>
    <dbReference type="NCBI Taxonomy" id="6523"/>
    <lineage>
        <taxon>Eukaryota</taxon>
        <taxon>Metazoa</taxon>
        <taxon>Spiralia</taxon>
        <taxon>Lophotrochozoa</taxon>
        <taxon>Mollusca</taxon>
        <taxon>Gastropoda</taxon>
        <taxon>Heterobranchia</taxon>
        <taxon>Euthyneura</taxon>
        <taxon>Panpulmonata</taxon>
        <taxon>Hygrophila</taxon>
        <taxon>Lymnaeoidea</taxon>
        <taxon>Lymnaeidae</taxon>
        <taxon>Lymnaea</taxon>
    </lineage>
</organism>
<dbReference type="EMBL" id="CAXITT010000012">
    <property type="protein sequence ID" value="CAL1527127.1"/>
    <property type="molecule type" value="Genomic_DNA"/>
</dbReference>
<accession>A0AAV2H0D7</accession>
<evidence type="ECO:0000259" key="8">
    <source>
        <dbReference type="PROSITE" id="PS50845"/>
    </source>
</evidence>
<comment type="subcellular location">
    <subcellularLocation>
        <location evidence="1 6">Endoplasmic reticulum membrane</location>
        <topology evidence="1 6">Multi-pass membrane protein</topology>
    </subcellularLocation>
</comment>
<proteinExistence type="predicted"/>
<dbReference type="PROSITE" id="PS50845">
    <property type="entry name" value="RETICULON"/>
    <property type="match status" value="1"/>
</dbReference>
<evidence type="ECO:0000256" key="1">
    <source>
        <dbReference type="ARBA" id="ARBA00004477"/>
    </source>
</evidence>
<dbReference type="InterPro" id="IPR046964">
    <property type="entry name" value="RTN1-4"/>
</dbReference>
<evidence type="ECO:0000256" key="5">
    <source>
        <dbReference type="ARBA" id="ARBA00023136"/>
    </source>
</evidence>